<dbReference type="Proteomes" id="UP000187203">
    <property type="component" value="Unassembled WGS sequence"/>
</dbReference>
<evidence type="ECO:0000313" key="2">
    <source>
        <dbReference type="EMBL" id="OMO73564.1"/>
    </source>
</evidence>
<dbReference type="AlphaFoldDB" id="A0A1R3HTI6"/>
<feature type="compositionally biased region" description="Basic and acidic residues" evidence="1">
    <location>
        <begin position="491"/>
        <end position="509"/>
    </location>
</feature>
<evidence type="ECO:0000313" key="3">
    <source>
        <dbReference type="Proteomes" id="UP000187203"/>
    </source>
</evidence>
<feature type="region of interest" description="Disordered" evidence="1">
    <location>
        <begin position="211"/>
        <end position="242"/>
    </location>
</feature>
<accession>A0A1R3HTI6</accession>
<organism evidence="2 3">
    <name type="scientific">Corchorus olitorius</name>
    <dbReference type="NCBI Taxonomy" id="93759"/>
    <lineage>
        <taxon>Eukaryota</taxon>
        <taxon>Viridiplantae</taxon>
        <taxon>Streptophyta</taxon>
        <taxon>Embryophyta</taxon>
        <taxon>Tracheophyta</taxon>
        <taxon>Spermatophyta</taxon>
        <taxon>Magnoliopsida</taxon>
        <taxon>eudicotyledons</taxon>
        <taxon>Gunneridae</taxon>
        <taxon>Pentapetalae</taxon>
        <taxon>rosids</taxon>
        <taxon>malvids</taxon>
        <taxon>Malvales</taxon>
        <taxon>Malvaceae</taxon>
        <taxon>Grewioideae</taxon>
        <taxon>Apeibeae</taxon>
        <taxon>Corchorus</taxon>
    </lineage>
</organism>
<comment type="caution">
    <text evidence="2">The sequence shown here is derived from an EMBL/GenBank/DDBJ whole genome shotgun (WGS) entry which is preliminary data.</text>
</comment>
<feature type="region of interest" description="Disordered" evidence="1">
    <location>
        <begin position="183"/>
        <end position="202"/>
    </location>
</feature>
<name>A0A1R3HTI6_9ROSI</name>
<keyword evidence="3" id="KW-1185">Reference proteome</keyword>
<proteinExistence type="predicted"/>
<gene>
    <name evidence="2" type="ORF">COLO4_27014</name>
</gene>
<reference evidence="3" key="1">
    <citation type="submission" date="2013-09" db="EMBL/GenBank/DDBJ databases">
        <title>Corchorus olitorius genome sequencing.</title>
        <authorList>
            <person name="Alam M."/>
            <person name="Haque M.S."/>
            <person name="Islam M.S."/>
            <person name="Emdad E.M."/>
            <person name="Islam M.M."/>
            <person name="Ahmed B."/>
            <person name="Halim A."/>
            <person name="Hossen Q.M.M."/>
            <person name="Hossain M.Z."/>
            <person name="Ahmed R."/>
            <person name="Khan M.M."/>
            <person name="Islam R."/>
            <person name="Rashid M.M."/>
            <person name="Khan S.A."/>
            <person name="Rahman M.S."/>
            <person name="Alam M."/>
            <person name="Yahiya A.S."/>
            <person name="Khan M.S."/>
            <person name="Azam M.S."/>
            <person name="Haque T."/>
            <person name="Lashkar M.Z.H."/>
            <person name="Akhand A.I."/>
            <person name="Morshed G."/>
            <person name="Roy S."/>
            <person name="Uddin K.S."/>
            <person name="Rabeya T."/>
            <person name="Hossain A.S."/>
            <person name="Chowdhury A."/>
            <person name="Snigdha A.R."/>
            <person name="Mortoza M.S."/>
            <person name="Matin S.A."/>
            <person name="Hoque S.M.E."/>
            <person name="Islam M.K."/>
            <person name="Roy D.K."/>
            <person name="Haider R."/>
            <person name="Moosa M.M."/>
            <person name="Elias S.M."/>
            <person name="Hasan A.M."/>
            <person name="Jahan S."/>
            <person name="Shafiuddin M."/>
            <person name="Mahmood N."/>
            <person name="Shommy N.S."/>
        </authorList>
    </citation>
    <scope>NUCLEOTIDE SEQUENCE [LARGE SCALE GENOMIC DNA]</scope>
    <source>
        <strain evidence="3">cv. O-4</strain>
    </source>
</reference>
<evidence type="ECO:0000256" key="1">
    <source>
        <dbReference type="SAM" id="MobiDB-lite"/>
    </source>
</evidence>
<feature type="compositionally biased region" description="Polar residues" evidence="1">
    <location>
        <begin position="191"/>
        <end position="202"/>
    </location>
</feature>
<feature type="compositionally biased region" description="Basic and acidic residues" evidence="1">
    <location>
        <begin position="462"/>
        <end position="471"/>
    </location>
</feature>
<dbReference type="EMBL" id="AWUE01019418">
    <property type="protein sequence ID" value="OMO73564.1"/>
    <property type="molecule type" value="Genomic_DNA"/>
</dbReference>
<feature type="compositionally biased region" description="Basic and acidic residues" evidence="1">
    <location>
        <begin position="211"/>
        <end position="227"/>
    </location>
</feature>
<dbReference type="OrthoDB" id="1002401at2759"/>
<feature type="compositionally biased region" description="Low complexity" evidence="1">
    <location>
        <begin position="515"/>
        <end position="525"/>
    </location>
</feature>
<sequence length="547" mass="59391">MEAATEIPGAGVAVEVQPLESSFTTVVTAQQSPRVVATTSFKDIVLQEGIFSVSNSVHKCSDPFFIDGSVNAFVDGSINGVDINDELSFSLSSEERNRVRERWASLIVKVYGKKVGYRFLSQKLKDMWEIQKQPLVVDLGHEFFLLKFHFAEDLNFVIKEVVAESKPVDDGYGPWMVVQARKSKKGKGQPKSFNEIGTSQTNKRAVAEVRHRDVRAERQKYDKEKASSGKTNPTLSISMNGPAAQDKSKAVALQPISPKAKWVPKAFEIGQSSNGQFCNLAARSDLPQIEAENFPVSCLAKNREMSLDLPVASAAIDFQFDLQKLKSPMDIMVSKDHLTPVSSLNKLFPIRKSIEKHEGKSSKSESISTQLPQDKNGAPEDKRLSQSPTERAIPGALGLTTKETSHTPKKATLAVGVDEPDFCLPSPTAHVQSDSRERGLTGNSQAGLGGSGAGDFQSSGDTNRDAARHNPLDGSSLGRTTVGDSSLDSNHASEHDVSSSVRVPDERKRVGGGSRLNSSNGRASARLRQVLMDARLRKANAQSRSSS</sequence>
<protein>
    <recommendedName>
        <fullName evidence="4">DUF4283 domain-containing protein</fullName>
    </recommendedName>
</protein>
<feature type="region of interest" description="Disordered" evidence="1">
    <location>
        <begin position="355"/>
        <end position="525"/>
    </location>
</feature>
<evidence type="ECO:0008006" key="4">
    <source>
        <dbReference type="Google" id="ProtNLM"/>
    </source>
</evidence>
<feature type="compositionally biased region" description="Polar residues" evidence="1">
    <location>
        <begin position="228"/>
        <end position="239"/>
    </location>
</feature>
<feature type="compositionally biased region" description="Polar residues" evidence="1">
    <location>
        <begin position="477"/>
        <end position="490"/>
    </location>
</feature>